<feature type="transmembrane region" description="Helical" evidence="1">
    <location>
        <begin position="26"/>
        <end position="48"/>
    </location>
</feature>
<sequence>MLLPVLLGVPFGVAASRTFDRAVMQGLMIGASAGLIVLTVLVMGVAMASGPQLYHAAFGERTEAVVTSNWKVTWSSRASGPTVTTESSHEYGVGPADCDGQIHYRVEETGTGRGLGLMYRGPGQCAPVGARLEVSVDPSGRVATVAADRLGHVALPGILLGGGLAGMFLLPAAAAMAEHRARPAAVAEHQARVAARREWNGWAEDESGREK</sequence>
<dbReference type="AlphaFoldDB" id="A0A1I1HU57"/>
<name>A0A1I1HU57_9ACTN</name>
<organism evidence="2 3">
    <name type="scientific">Streptomyces aidingensis</name>
    <dbReference type="NCBI Taxonomy" id="910347"/>
    <lineage>
        <taxon>Bacteria</taxon>
        <taxon>Bacillati</taxon>
        <taxon>Actinomycetota</taxon>
        <taxon>Actinomycetes</taxon>
        <taxon>Kitasatosporales</taxon>
        <taxon>Streptomycetaceae</taxon>
        <taxon>Streptomyces</taxon>
    </lineage>
</organism>
<dbReference type="EMBL" id="FOLM01000002">
    <property type="protein sequence ID" value="SFC27436.1"/>
    <property type="molecule type" value="Genomic_DNA"/>
</dbReference>
<gene>
    <name evidence="2" type="ORF">SAMN05421773_102522</name>
</gene>
<evidence type="ECO:0008006" key="4">
    <source>
        <dbReference type="Google" id="ProtNLM"/>
    </source>
</evidence>
<reference evidence="2 3" key="1">
    <citation type="submission" date="2016-10" db="EMBL/GenBank/DDBJ databases">
        <authorList>
            <person name="de Groot N.N."/>
        </authorList>
    </citation>
    <scope>NUCLEOTIDE SEQUENCE [LARGE SCALE GENOMIC DNA]</scope>
    <source>
        <strain evidence="2 3">CGMCC 4.5739</strain>
    </source>
</reference>
<proteinExistence type="predicted"/>
<keyword evidence="1" id="KW-1133">Transmembrane helix</keyword>
<protein>
    <recommendedName>
        <fullName evidence="4">DUF3592 domain-containing protein</fullName>
    </recommendedName>
</protein>
<accession>A0A1I1HU57</accession>
<keyword evidence="1" id="KW-0812">Transmembrane</keyword>
<evidence type="ECO:0000256" key="1">
    <source>
        <dbReference type="SAM" id="Phobius"/>
    </source>
</evidence>
<evidence type="ECO:0000313" key="3">
    <source>
        <dbReference type="Proteomes" id="UP000199207"/>
    </source>
</evidence>
<evidence type="ECO:0000313" key="2">
    <source>
        <dbReference type="EMBL" id="SFC27436.1"/>
    </source>
</evidence>
<keyword evidence="1" id="KW-0472">Membrane</keyword>
<dbReference type="Proteomes" id="UP000199207">
    <property type="component" value="Unassembled WGS sequence"/>
</dbReference>
<keyword evidence="3" id="KW-1185">Reference proteome</keyword>